<keyword evidence="4" id="KW-1185">Reference proteome</keyword>
<sequence length="114" mass="13398">MLFEFDFDYEQFQAYVLWKEGSAMEFIDPSLDDTSSTYKLIRCMHVGLLCVEEKWMHRPSMLEVSAMLRNELADVPRPKRPAFSTNKDEDEKKGREMEEVCSVNIQTISQLLPR</sequence>
<feature type="domain" description="S-locus receptor kinase C-terminal" evidence="2">
    <location>
        <begin position="71"/>
        <end position="114"/>
    </location>
</feature>
<dbReference type="Proteomes" id="UP001151760">
    <property type="component" value="Unassembled WGS sequence"/>
</dbReference>
<dbReference type="PANTHER" id="PTHR27006">
    <property type="entry name" value="PROMASTIGOTE SURFACE ANTIGEN PROTEIN PSA"/>
    <property type="match status" value="1"/>
</dbReference>
<evidence type="ECO:0000259" key="2">
    <source>
        <dbReference type="Pfam" id="PF11883"/>
    </source>
</evidence>
<proteinExistence type="predicted"/>
<reference evidence="3" key="2">
    <citation type="submission" date="2022-01" db="EMBL/GenBank/DDBJ databases">
        <authorList>
            <person name="Yamashiro T."/>
            <person name="Shiraishi A."/>
            <person name="Satake H."/>
            <person name="Nakayama K."/>
        </authorList>
    </citation>
    <scope>NUCLEOTIDE SEQUENCE</scope>
</reference>
<protein>
    <submittedName>
        <fullName evidence="3">Chitinase II</fullName>
    </submittedName>
</protein>
<dbReference type="Gene3D" id="1.10.510.10">
    <property type="entry name" value="Transferase(Phosphotransferase) domain 1"/>
    <property type="match status" value="1"/>
</dbReference>
<organism evidence="3 4">
    <name type="scientific">Tanacetum coccineum</name>
    <dbReference type="NCBI Taxonomy" id="301880"/>
    <lineage>
        <taxon>Eukaryota</taxon>
        <taxon>Viridiplantae</taxon>
        <taxon>Streptophyta</taxon>
        <taxon>Embryophyta</taxon>
        <taxon>Tracheophyta</taxon>
        <taxon>Spermatophyta</taxon>
        <taxon>Magnoliopsida</taxon>
        <taxon>eudicotyledons</taxon>
        <taxon>Gunneridae</taxon>
        <taxon>Pentapetalae</taxon>
        <taxon>asterids</taxon>
        <taxon>campanulids</taxon>
        <taxon>Asterales</taxon>
        <taxon>Asteraceae</taxon>
        <taxon>Asteroideae</taxon>
        <taxon>Anthemideae</taxon>
        <taxon>Anthemidinae</taxon>
        <taxon>Tanacetum</taxon>
    </lineage>
</organism>
<dbReference type="EMBL" id="BQNB010017569">
    <property type="protein sequence ID" value="GJT64716.1"/>
    <property type="molecule type" value="Genomic_DNA"/>
</dbReference>
<reference evidence="3" key="1">
    <citation type="journal article" date="2022" name="Int. J. Mol. Sci.">
        <title>Draft Genome of Tanacetum Coccineum: Genomic Comparison of Closely Related Tanacetum-Family Plants.</title>
        <authorList>
            <person name="Yamashiro T."/>
            <person name="Shiraishi A."/>
            <person name="Nakayama K."/>
            <person name="Satake H."/>
        </authorList>
    </citation>
    <scope>NUCLEOTIDE SEQUENCE</scope>
</reference>
<gene>
    <name evidence="3" type="ORF">Tco_1016196</name>
</gene>
<feature type="region of interest" description="Disordered" evidence="1">
    <location>
        <begin position="77"/>
        <end position="98"/>
    </location>
</feature>
<evidence type="ECO:0000313" key="3">
    <source>
        <dbReference type="EMBL" id="GJT64716.1"/>
    </source>
</evidence>
<dbReference type="InterPro" id="IPR021820">
    <property type="entry name" value="S-locus_recpt_kinase_C"/>
</dbReference>
<evidence type="ECO:0000256" key="1">
    <source>
        <dbReference type="SAM" id="MobiDB-lite"/>
    </source>
</evidence>
<comment type="caution">
    <text evidence="3">The sequence shown here is derived from an EMBL/GenBank/DDBJ whole genome shotgun (WGS) entry which is preliminary data.</text>
</comment>
<name>A0ABQ5FMZ9_9ASTR</name>
<dbReference type="PANTHER" id="PTHR27006:SF619">
    <property type="entry name" value="CYSTEINE-RICH RECEPTOR-LIKE PROTEIN KINASE 15"/>
    <property type="match status" value="1"/>
</dbReference>
<evidence type="ECO:0000313" key="4">
    <source>
        <dbReference type="Proteomes" id="UP001151760"/>
    </source>
</evidence>
<feature type="compositionally biased region" description="Basic and acidic residues" evidence="1">
    <location>
        <begin position="86"/>
        <end position="98"/>
    </location>
</feature>
<accession>A0ABQ5FMZ9</accession>
<dbReference type="Pfam" id="PF11883">
    <property type="entry name" value="DUF3403"/>
    <property type="match status" value="1"/>
</dbReference>